<dbReference type="PANTHER" id="PTHR42790">
    <property type="entry name" value="AMINOTRANSFERASE"/>
    <property type="match status" value="1"/>
</dbReference>
<dbReference type="InterPro" id="IPR015421">
    <property type="entry name" value="PyrdxlP-dep_Trfase_major"/>
</dbReference>
<dbReference type="SUPFAM" id="SSF53383">
    <property type="entry name" value="PLP-dependent transferases"/>
    <property type="match status" value="1"/>
</dbReference>
<reference evidence="7 8" key="1">
    <citation type="journal article" date="2019" name="Nat. Ecol. Evol.">
        <title>Megaphylogeny resolves global patterns of mushroom evolution.</title>
        <authorList>
            <person name="Varga T."/>
            <person name="Krizsan K."/>
            <person name="Foldi C."/>
            <person name="Dima B."/>
            <person name="Sanchez-Garcia M."/>
            <person name="Sanchez-Ramirez S."/>
            <person name="Szollosi G.J."/>
            <person name="Szarkandi J.G."/>
            <person name="Papp V."/>
            <person name="Albert L."/>
            <person name="Andreopoulos W."/>
            <person name="Angelini C."/>
            <person name="Antonin V."/>
            <person name="Barry K.W."/>
            <person name="Bougher N.L."/>
            <person name="Buchanan P."/>
            <person name="Buyck B."/>
            <person name="Bense V."/>
            <person name="Catcheside P."/>
            <person name="Chovatia M."/>
            <person name="Cooper J."/>
            <person name="Damon W."/>
            <person name="Desjardin D."/>
            <person name="Finy P."/>
            <person name="Geml J."/>
            <person name="Haridas S."/>
            <person name="Hughes K."/>
            <person name="Justo A."/>
            <person name="Karasinski D."/>
            <person name="Kautmanova I."/>
            <person name="Kiss B."/>
            <person name="Kocsube S."/>
            <person name="Kotiranta H."/>
            <person name="LaButti K.M."/>
            <person name="Lechner B.E."/>
            <person name="Liimatainen K."/>
            <person name="Lipzen A."/>
            <person name="Lukacs Z."/>
            <person name="Mihaltcheva S."/>
            <person name="Morgado L.N."/>
            <person name="Niskanen T."/>
            <person name="Noordeloos M.E."/>
            <person name="Ohm R.A."/>
            <person name="Ortiz-Santana B."/>
            <person name="Ovrebo C."/>
            <person name="Racz N."/>
            <person name="Riley R."/>
            <person name="Savchenko A."/>
            <person name="Shiryaev A."/>
            <person name="Soop K."/>
            <person name="Spirin V."/>
            <person name="Szebenyi C."/>
            <person name="Tomsovsky M."/>
            <person name="Tulloss R.E."/>
            <person name="Uehling J."/>
            <person name="Grigoriev I.V."/>
            <person name="Vagvolgyi C."/>
            <person name="Papp T."/>
            <person name="Martin F.M."/>
            <person name="Miettinen O."/>
            <person name="Hibbett D.S."/>
            <person name="Nagy L.G."/>
        </authorList>
    </citation>
    <scope>NUCLEOTIDE SEQUENCE [LARGE SCALE GENOMIC DNA]</scope>
    <source>
        <strain evidence="7 8">CBS 309.79</strain>
    </source>
</reference>
<dbReference type="EMBL" id="ML178819">
    <property type="protein sequence ID" value="TFL04296.1"/>
    <property type="molecule type" value="Genomic_DNA"/>
</dbReference>
<sequence>MSTESKTVRALPESYYDRFASIAAKARKPSPIRALFPLEARPNMISLLAGKPNPSTFPFESMSFTAKNPLSSQLEEFTVDPKLLAESLQYGPTAGLPGFVRWLEGLQEEEHAREREGWRVSVGTGSQDLINKALITMFDPEDVMLIESPVYATTLTVVDSLSITKIEVPTDGDGIIPSKLQIILEEWPQGKPMPKALYTIPYGGNPAGTTVPLTRRKEILALARRYDFLIIEDDPYYYLYFGTLPRPASYFSLEASESEQGTGVDSRVGRVLRFDSFSKVLSAGMRIGFVTGPAALVGRIDQHTQSANLQSSHLTHSLALALLSSWGTPGFLAHTQSVSQLYRQKRDMFENALRKYLGDEGLAVWSTPCAGMFVWFRLILTDPTSTQSSTSSPEEEDSADLIRTRAVQEGIIALPGTVFIPNGGPTPYVRASFSLLDEETTEEAMRRLRRVVLRARGREDAV</sequence>
<keyword evidence="3" id="KW-0032">Aminotransferase</keyword>
<evidence type="ECO:0000256" key="3">
    <source>
        <dbReference type="ARBA" id="ARBA00022576"/>
    </source>
</evidence>
<accession>A0A5C3QQP0</accession>
<evidence type="ECO:0000256" key="5">
    <source>
        <dbReference type="ARBA" id="ARBA00022898"/>
    </source>
</evidence>
<keyword evidence="5" id="KW-0663">Pyridoxal phosphate</keyword>
<dbReference type="Pfam" id="PF00155">
    <property type="entry name" value="Aminotran_1_2"/>
    <property type="match status" value="1"/>
</dbReference>
<gene>
    <name evidence="7" type="ORF">BDV98DRAFT_563894</name>
</gene>
<dbReference type="InterPro" id="IPR015424">
    <property type="entry name" value="PyrdxlP-dep_Trfase"/>
</dbReference>
<evidence type="ECO:0000313" key="8">
    <source>
        <dbReference type="Proteomes" id="UP000305067"/>
    </source>
</evidence>
<dbReference type="CDD" id="cd00609">
    <property type="entry name" value="AAT_like"/>
    <property type="match status" value="1"/>
</dbReference>
<evidence type="ECO:0000256" key="4">
    <source>
        <dbReference type="ARBA" id="ARBA00022679"/>
    </source>
</evidence>
<comment type="similarity">
    <text evidence="2">Belongs to the class-I pyridoxal-phosphate-dependent aminotransferase family.</text>
</comment>
<dbReference type="GO" id="GO:0008483">
    <property type="term" value="F:transaminase activity"/>
    <property type="evidence" value="ECO:0007669"/>
    <property type="project" value="UniProtKB-KW"/>
</dbReference>
<dbReference type="GO" id="GO:0030170">
    <property type="term" value="F:pyridoxal phosphate binding"/>
    <property type="evidence" value="ECO:0007669"/>
    <property type="project" value="InterPro"/>
</dbReference>
<protein>
    <submittedName>
        <fullName evidence="7">Pyridoxal phosphate-dependent transferase</fullName>
    </submittedName>
</protein>
<dbReference type="GO" id="GO:1901605">
    <property type="term" value="P:alpha-amino acid metabolic process"/>
    <property type="evidence" value="ECO:0007669"/>
    <property type="project" value="TreeGrafter"/>
</dbReference>
<dbReference type="InterPro" id="IPR004839">
    <property type="entry name" value="Aminotransferase_I/II_large"/>
</dbReference>
<keyword evidence="8" id="KW-1185">Reference proteome</keyword>
<dbReference type="PANTHER" id="PTHR42790:SF19">
    <property type="entry name" value="KYNURENINE_ALPHA-AMINOADIPATE AMINOTRANSFERASE, MITOCHONDRIAL"/>
    <property type="match status" value="1"/>
</dbReference>
<dbReference type="Gene3D" id="3.40.640.10">
    <property type="entry name" value="Type I PLP-dependent aspartate aminotransferase-like (Major domain)"/>
    <property type="match status" value="1"/>
</dbReference>
<proteinExistence type="inferred from homology"/>
<name>A0A5C3QQP0_9AGAR</name>
<evidence type="ECO:0000313" key="7">
    <source>
        <dbReference type="EMBL" id="TFL04296.1"/>
    </source>
</evidence>
<dbReference type="OrthoDB" id="691673at2759"/>
<dbReference type="AlphaFoldDB" id="A0A5C3QQP0"/>
<feature type="domain" description="Aminotransferase class I/classII large" evidence="6">
    <location>
        <begin position="89"/>
        <end position="448"/>
    </location>
</feature>
<dbReference type="Proteomes" id="UP000305067">
    <property type="component" value="Unassembled WGS sequence"/>
</dbReference>
<evidence type="ECO:0000256" key="2">
    <source>
        <dbReference type="ARBA" id="ARBA00007441"/>
    </source>
</evidence>
<evidence type="ECO:0000259" key="6">
    <source>
        <dbReference type="Pfam" id="PF00155"/>
    </source>
</evidence>
<organism evidence="7 8">
    <name type="scientific">Pterulicium gracile</name>
    <dbReference type="NCBI Taxonomy" id="1884261"/>
    <lineage>
        <taxon>Eukaryota</taxon>
        <taxon>Fungi</taxon>
        <taxon>Dikarya</taxon>
        <taxon>Basidiomycota</taxon>
        <taxon>Agaricomycotina</taxon>
        <taxon>Agaricomycetes</taxon>
        <taxon>Agaricomycetidae</taxon>
        <taxon>Agaricales</taxon>
        <taxon>Pleurotineae</taxon>
        <taxon>Pterulaceae</taxon>
        <taxon>Pterulicium</taxon>
    </lineage>
</organism>
<dbReference type="InterPro" id="IPR050859">
    <property type="entry name" value="Class-I_PLP-dep_aminotransf"/>
</dbReference>
<evidence type="ECO:0000256" key="1">
    <source>
        <dbReference type="ARBA" id="ARBA00001933"/>
    </source>
</evidence>
<keyword evidence="4 7" id="KW-0808">Transferase</keyword>
<comment type="cofactor">
    <cofactor evidence="1">
        <name>pyridoxal 5'-phosphate</name>
        <dbReference type="ChEBI" id="CHEBI:597326"/>
    </cofactor>
</comment>
<dbReference type="STRING" id="1884261.A0A5C3QQP0"/>